<comment type="caution">
    <text evidence="1">The sequence shown here is derived from an EMBL/GenBank/DDBJ whole genome shotgun (WGS) entry which is preliminary data.</text>
</comment>
<dbReference type="PROSITE" id="PS51257">
    <property type="entry name" value="PROKAR_LIPOPROTEIN"/>
    <property type="match status" value="1"/>
</dbReference>
<evidence type="ECO:0000313" key="1">
    <source>
        <dbReference type="EMBL" id="RIE05505.1"/>
    </source>
</evidence>
<proteinExistence type="predicted"/>
<accession>A0A398CSC3</accession>
<dbReference type="Pfam" id="PF11518">
    <property type="entry name" value="DUF3221"/>
    <property type="match status" value="1"/>
</dbReference>
<dbReference type="AlphaFoldDB" id="A0A398CSC3"/>
<sequence length="224" mass="24210">MCSALRHRPDGRGGTMRRAVAIIALIAIAVSLTACKGPEPMTFEELLRYDNPIGHVRTSDVESITKGMTYREIITRLGATRDMGSGLHVAVYVVDDKENLYFSLADPDEVCTKSGTELLQSAQPIVDESDKIGIRGVVTDIVQGKDGITMLVEGKLEQDTSFDKASVTVNMSSRVLRDETPITGLFAFSEIKKGDTVEVTFNGPVAESYPVQGVAATVRIVTAQ</sequence>
<reference evidence="1 2" key="1">
    <citation type="submission" date="2018-09" db="EMBL/GenBank/DDBJ databases">
        <title>Discovery and Ecogenomic Context for Candidatus Cryosericales, a Global Caldiserica Order Active in Thawing Permafrost.</title>
        <authorList>
            <person name="Martinez M.A."/>
            <person name="Woodcroft B.J."/>
            <person name="Ignacio Espinoza J.C."/>
            <person name="Zayed A."/>
            <person name="Singleton C.M."/>
            <person name="Boyd J."/>
            <person name="Li Y.-F."/>
            <person name="Purvine S."/>
            <person name="Maughan H."/>
            <person name="Hodgkins S.B."/>
            <person name="Anderson D."/>
            <person name="Sederholm M."/>
            <person name="Temperton B."/>
            <person name="Saleska S.R."/>
            <person name="Tyson G.W."/>
            <person name="Rich V.I."/>
        </authorList>
    </citation>
    <scope>NUCLEOTIDE SEQUENCE [LARGE SCALE GENOMIC DNA]</scope>
    <source>
        <strain evidence="1 2">SMC7</strain>
    </source>
</reference>
<dbReference type="Proteomes" id="UP000266328">
    <property type="component" value="Unassembled WGS sequence"/>
</dbReference>
<gene>
    <name evidence="1" type="ORF">SMC7_07160</name>
</gene>
<organism evidence="1 2">
    <name type="scientific">Candidatus Cryosericum terrychapinii</name>
    <dbReference type="NCBI Taxonomy" id="2290919"/>
    <lineage>
        <taxon>Bacteria</taxon>
        <taxon>Pseudomonadati</taxon>
        <taxon>Caldisericota/Cryosericota group</taxon>
        <taxon>Candidatus Cryosericota</taxon>
        <taxon>Candidatus Cryosericia</taxon>
        <taxon>Candidatus Cryosericales</taxon>
        <taxon>Candidatus Cryosericaceae</taxon>
        <taxon>Candidatus Cryosericum</taxon>
    </lineage>
</organism>
<protein>
    <submittedName>
        <fullName evidence="1">DUF3221 domain-containing protein</fullName>
    </submittedName>
</protein>
<keyword evidence="2" id="KW-1185">Reference proteome</keyword>
<name>A0A398CSC3_9BACT</name>
<dbReference type="InterPro" id="IPR021598">
    <property type="entry name" value="DUF3221"/>
</dbReference>
<dbReference type="EMBL" id="QXIS01000036">
    <property type="protein sequence ID" value="RIE05505.1"/>
    <property type="molecule type" value="Genomic_DNA"/>
</dbReference>
<evidence type="ECO:0000313" key="2">
    <source>
        <dbReference type="Proteomes" id="UP000266328"/>
    </source>
</evidence>
<dbReference type="OrthoDB" id="2662747at2"/>